<comment type="caution">
    <text evidence="1">The sequence shown here is derived from an EMBL/GenBank/DDBJ whole genome shotgun (WGS) entry which is preliminary data.</text>
</comment>
<evidence type="ECO:0000313" key="2">
    <source>
        <dbReference type="Proteomes" id="UP000466345"/>
    </source>
</evidence>
<keyword evidence="2" id="KW-1185">Reference proteome</keyword>
<dbReference type="AlphaFoldDB" id="A0A7K0CL81"/>
<dbReference type="RefSeq" id="WP_153453798.1">
    <property type="nucleotide sequence ID" value="NZ_WEGJ01000015.1"/>
</dbReference>
<gene>
    <name evidence="1" type="ORF">SRB5_39140</name>
</gene>
<evidence type="ECO:0000313" key="1">
    <source>
        <dbReference type="EMBL" id="MQY13762.1"/>
    </source>
</evidence>
<accession>A0A7K0CL81</accession>
<organism evidence="1 2">
    <name type="scientific">Streptomyces smaragdinus</name>
    <dbReference type="NCBI Taxonomy" id="2585196"/>
    <lineage>
        <taxon>Bacteria</taxon>
        <taxon>Bacillati</taxon>
        <taxon>Actinomycetota</taxon>
        <taxon>Actinomycetes</taxon>
        <taxon>Kitasatosporales</taxon>
        <taxon>Streptomycetaceae</taxon>
        <taxon>Streptomyces</taxon>
    </lineage>
</organism>
<dbReference type="Proteomes" id="UP000466345">
    <property type="component" value="Unassembled WGS sequence"/>
</dbReference>
<sequence>MTGRRLVDGASVMARQAVRALWPGEWGEALARWFILALAGAFVGTAVALHPRLWAVVAAAVLARAYAAGRRAAVVDETAEETYEEYEADPVDVVAVVWNLIGQSKGVHLATVAQALTDAGSGEVWSTVDVRQLLDDAGVPVRHSVRATGMGVAVGVHRDDLPPLPSPTPSEAPCSGVAAQVTAATATATPAVEEIGGGAALIVTPSGPRRRQGVNGR</sequence>
<reference evidence="1 2" key="1">
    <citation type="submission" date="2019-10" db="EMBL/GenBank/DDBJ databases">
        <title>Streptomyces smaragdinus sp. nov. and Streptomyces fabii sp. nov., isolated from the gut of fungus growing-termite Macrotermes natalensis.</title>
        <authorList>
            <person name="Schwitalla J."/>
            <person name="Benndorf R."/>
            <person name="Martin K."/>
            <person name="De Beer W."/>
            <person name="Kaster A.-K."/>
            <person name="Vollmers J."/>
            <person name="Poulsen M."/>
            <person name="Beemelmanns C."/>
        </authorList>
    </citation>
    <scope>NUCLEOTIDE SEQUENCE [LARGE SCALE GENOMIC DNA]</scope>
    <source>
        <strain evidence="1 2">RB5</strain>
    </source>
</reference>
<protein>
    <submittedName>
        <fullName evidence="1">Uncharacterized protein</fullName>
    </submittedName>
</protein>
<dbReference type="OrthoDB" id="4186075at2"/>
<name>A0A7K0CL81_9ACTN</name>
<proteinExistence type="predicted"/>
<dbReference type="EMBL" id="WEGJ01000015">
    <property type="protein sequence ID" value="MQY13762.1"/>
    <property type="molecule type" value="Genomic_DNA"/>
</dbReference>